<feature type="signal peptide" evidence="1">
    <location>
        <begin position="1"/>
        <end position="17"/>
    </location>
</feature>
<evidence type="ECO:0000313" key="4">
    <source>
        <dbReference type="Proteomes" id="UP000523362"/>
    </source>
</evidence>
<gene>
    <name evidence="3" type="ORF">HB897_09680</name>
</gene>
<evidence type="ECO:0000313" key="3">
    <source>
        <dbReference type="EMBL" id="MBC1486496.1"/>
    </source>
</evidence>
<dbReference type="RefSeq" id="WP_185383830.1">
    <property type="nucleotide sequence ID" value="NZ_JAARRG010000006.1"/>
</dbReference>
<keyword evidence="1" id="KW-0732">Signal</keyword>
<comment type="caution">
    <text evidence="3">The sequence shown here is derived from an EMBL/GenBank/DDBJ whole genome shotgun (WGS) entry which is preliminary data.</text>
</comment>
<evidence type="ECO:0000259" key="2">
    <source>
        <dbReference type="Pfam" id="PF13731"/>
    </source>
</evidence>
<dbReference type="Proteomes" id="UP000523362">
    <property type="component" value="Unassembled WGS sequence"/>
</dbReference>
<evidence type="ECO:0000256" key="1">
    <source>
        <dbReference type="SAM" id="SignalP"/>
    </source>
</evidence>
<sequence length="240" mass="25156">MKNKKVLALLTTFAVTALPVVTLLGTDVSADTTYDSNGLGATSDGTIVFEPNTTPVNPVNPDDDDPYVPEDGPVNPDDTNPLKIAYVSTLDFDTQAISSENKVYTANKVTLTNQLDSTTKEINPAVTIADGRGTGAGWNLQVKQNNAFTNTAGTDTLEGAELTLEKSSIYSNKSNASVAPIGEVSVDVNTSNANVLTAAEDSGQGVWQEEMVAELAVAGNTAKEGTYSTTLTWTLTDTPS</sequence>
<reference evidence="3 4" key="1">
    <citation type="submission" date="2020-03" db="EMBL/GenBank/DDBJ databases">
        <title>Soil Listeria distribution.</title>
        <authorList>
            <person name="Liao J."/>
            <person name="Wiedmann M."/>
        </authorList>
    </citation>
    <scope>NUCLEOTIDE SEQUENCE [LARGE SCALE GENOMIC DNA]</scope>
    <source>
        <strain evidence="3 4">FSL L7-1560</strain>
    </source>
</reference>
<proteinExistence type="predicted"/>
<name>A0A7X1C6S3_LISSE</name>
<feature type="domain" description="WxL" evidence="2">
    <location>
        <begin position="41"/>
        <end position="239"/>
    </location>
</feature>
<dbReference type="EMBL" id="JAARRG010000006">
    <property type="protein sequence ID" value="MBC1486496.1"/>
    <property type="molecule type" value="Genomic_DNA"/>
</dbReference>
<dbReference type="Pfam" id="PF13731">
    <property type="entry name" value="WxL"/>
    <property type="match status" value="1"/>
</dbReference>
<protein>
    <submittedName>
        <fullName evidence="3">WxL domain-containing protein</fullName>
    </submittedName>
</protein>
<accession>A0A7X1C6S3</accession>
<feature type="chain" id="PRO_5039564520" evidence="1">
    <location>
        <begin position="18"/>
        <end position="240"/>
    </location>
</feature>
<organism evidence="3 4">
    <name type="scientific">Listeria seeligeri</name>
    <dbReference type="NCBI Taxonomy" id="1640"/>
    <lineage>
        <taxon>Bacteria</taxon>
        <taxon>Bacillati</taxon>
        <taxon>Bacillota</taxon>
        <taxon>Bacilli</taxon>
        <taxon>Bacillales</taxon>
        <taxon>Listeriaceae</taxon>
        <taxon>Listeria</taxon>
    </lineage>
</organism>
<dbReference type="InterPro" id="IPR027994">
    <property type="entry name" value="WxL_dom"/>
</dbReference>
<dbReference type="AlphaFoldDB" id="A0A7X1C6S3"/>